<dbReference type="Proteomes" id="UP000630887">
    <property type="component" value="Unassembled WGS sequence"/>
</dbReference>
<dbReference type="AlphaFoldDB" id="A0A8J3KSV7"/>
<organism evidence="2 3">
    <name type="scientific">Catellatospora coxensis</name>
    <dbReference type="NCBI Taxonomy" id="310354"/>
    <lineage>
        <taxon>Bacteria</taxon>
        <taxon>Bacillati</taxon>
        <taxon>Actinomycetota</taxon>
        <taxon>Actinomycetes</taxon>
        <taxon>Micromonosporales</taxon>
        <taxon>Micromonosporaceae</taxon>
        <taxon>Catellatospora</taxon>
    </lineage>
</organism>
<name>A0A8J3KSV7_9ACTN</name>
<accession>A0A8J3KSV7</accession>
<dbReference type="EMBL" id="BONI01000007">
    <property type="protein sequence ID" value="GIG04439.1"/>
    <property type="molecule type" value="Genomic_DNA"/>
</dbReference>
<evidence type="ECO:0000256" key="1">
    <source>
        <dbReference type="SAM" id="MobiDB-lite"/>
    </source>
</evidence>
<proteinExistence type="predicted"/>
<gene>
    <name evidence="2" type="ORF">Cco03nite_11390</name>
</gene>
<evidence type="ECO:0000313" key="2">
    <source>
        <dbReference type="EMBL" id="GIG04439.1"/>
    </source>
</evidence>
<evidence type="ECO:0000313" key="3">
    <source>
        <dbReference type="Proteomes" id="UP000630887"/>
    </source>
</evidence>
<keyword evidence="3" id="KW-1185">Reference proteome</keyword>
<dbReference type="RefSeq" id="WP_203689214.1">
    <property type="nucleotide sequence ID" value="NZ_BAAALC010000107.1"/>
</dbReference>
<feature type="region of interest" description="Disordered" evidence="1">
    <location>
        <begin position="57"/>
        <end position="81"/>
    </location>
</feature>
<sequence length="81" mass="8771">MSTISTDVEIWLTGDPASVSHAISALAADARITQLSEEHPLVGPDAGRVRRYVRLAKHTSGPQRPARPTAEQLPITKETSR</sequence>
<protein>
    <submittedName>
        <fullName evidence="2">Uncharacterized protein</fullName>
    </submittedName>
</protein>
<reference evidence="2 3" key="1">
    <citation type="submission" date="2021-01" db="EMBL/GenBank/DDBJ databases">
        <title>Whole genome shotgun sequence of Catellatospora coxensis NBRC 107359.</title>
        <authorList>
            <person name="Komaki H."/>
            <person name="Tamura T."/>
        </authorList>
    </citation>
    <scope>NUCLEOTIDE SEQUENCE [LARGE SCALE GENOMIC DNA]</scope>
    <source>
        <strain evidence="2 3">NBRC 107359</strain>
    </source>
</reference>
<comment type="caution">
    <text evidence="2">The sequence shown here is derived from an EMBL/GenBank/DDBJ whole genome shotgun (WGS) entry which is preliminary data.</text>
</comment>